<feature type="region of interest" description="Disordered" evidence="1">
    <location>
        <begin position="190"/>
        <end position="230"/>
    </location>
</feature>
<feature type="compositionally biased region" description="Polar residues" evidence="1">
    <location>
        <begin position="21"/>
        <end position="30"/>
    </location>
</feature>
<keyword evidence="2" id="KW-1185">Reference proteome</keyword>
<feature type="region of interest" description="Disordered" evidence="1">
    <location>
        <begin position="1"/>
        <end position="32"/>
    </location>
</feature>
<dbReference type="Proteomes" id="UP000887561">
    <property type="component" value="Unplaced"/>
</dbReference>
<evidence type="ECO:0000313" key="3">
    <source>
        <dbReference type="WBParaSite" id="scaffold9555_cov183.g14060"/>
    </source>
</evidence>
<feature type="compositionally biased region" description="Basic and acidic residues" evidence="1">
    <location>
        <begin position="200"/>
        <end position="230"/>
    </location>
</feature>
<feature type="compositionally biased region" description="Low complexity" evidence="1">
    <location>
        <begin position="190"/>
        <end position="199"/>
    </location>
</feature>
<reference evidence="3" key="1">
    <citation type="submission" date="2022-11" db="UniProtKB">
        <authorList>
            <consortium name="WormBaseParasite"/>
        </authorList>
    </citation>
    <scope>IDENTIFICATION</scope>
</reference>
<feature type="compositionally biased region" description="Basic residues" evidence="1">
    <location>
        <begin position="1"/>
        <end position="11"/>
    </location>
</feature>
<evidence type="ECO:0000313" key="2">
    <source>
        <dbReference type="Proteomes" id="UP000887561"/>
    </source>
</evidence>
<dbReference type="AlphaFoldDB" id="A0A915N8S6"/>
<organism evidence="2 3">
    <name type="scientific">Meloidogyne javanica</name>
    <name type="common">Root-knot nematode worm</name>
    <dbReference type="NCBI Taxonomy" id="6303"/>
    <lineage>
        <taxon>Eukaryota</taxon>
        <taxon>Metazoa</taxon>
        <taxon>Ecdysozoa</taxon>
        <taxon>Nematoda</taxon>
        <taxon>Chromadorea</taxon>
        <taxon>Rhabditida</taxon>
        <taxon>Tylenchina</taxon>
        <taxon>Tylenchomorpha</taxon>
        <taxon>Tylenchoidea</taxon>
        <taxon>Meloidogynidae</taxon>
        <taxon>Meloidogyninae</taxon>
        <taxon>Meloidogyne</taxon>
        <taxon>Meloidogyne incognita group</taxon>
    </lineage>
</organism>
<protein>
    <submittedName>
        <fullName evidence="3">Uncharacterized protein</fullName>
    </submittedName>
</protein>
<proteinExistence type="predicted"/>
<dbReference type="WBParaSite" id="scaffold9555_cov183.g14060">
    <property type="protein sequence ID" value="scaffold9555_cov183.g14060"/>
    <property type="gene ID" value="scaffold9555_cov183.g14060"/>
</dbReference>
<accession>A0A915N8S6</accession>
<name>A0A915N8S6_MELJA</name>
<sequence length="230" mass="24947">MPYKDRKRREKRKEQPRSAFESKSPSQDYQVTPDPAAIQLCNEDVPDFGHAGSSGNVFNVSQLGLSVSSMGVGPSSSLGSSVSSMGVGPSSSFSSSRALVRSGSISLQTINKIPRFEDSNICSVDDDSDTCSIISYRSSRGVGRPKNIRKCGRPRKISNFTSDNASYNNYISENLVEDNAVLFHESDSDSSVSLSFCSSRGKDRPEEGAGRGADRPKNITDHIIPDEESY</sequence>
<evidence type="ECO:0000256" key="1">
    <source>
        <dbReference type="SAM" id="MobiDB-lite"/>
    </source>
</evidence>